<feature type="compositionally biased region" description="Low complexity" evidence="1">
    <location>
        <begin position="271"/>
        <end position="282"/>
    </location>
</feature>
<comment type="caution">
    <text evidence="3">The sequence shown here is derived from an EMBL/GenBank/DDBJ whole genome shotgun (WGS) entry which is preliminary data.</text>
</comment>
<evidence type="ECO:0000259" key="2">
    <source>
        <dbReference type="Pfam" id="PF00561"/>
    </source>
</evidence>
<organism evidence="3">
    <name type="scientific">Streptantibioticus silvisoli</name>
    <dbReference type="NCBI Taxonomy" id="2705255"/>
    <lineage>
        <taxon>Bacteria</taxon>
        <taxon>Bacillati</taxon>
        <taxon>Actinomycetota</taxon>
        <taxon>Actinomycetes</taxon>
        <taxon>Kitasatosporales</taxon>
        <taxon>Streptomycetaceae</taxon>
        <taxon>Streptantibioticus</taxon>
    </lineage>
</organism>
<reference evidence="3" key="1">
    <citation type="submission" date="2023-05" db="EMBL/GenBank/DDBJ databases">
        <title>Streptantibioticus silvisoli sp. nov., acidotolerant actinomycetes 1 from pine litter.</title>
        <authorList>
            <person name="Swiecimska M."/>
            <person name="Golinska P."/>
            <person name="Sangal V."/>
            <person name="Wachnowicz B."/>
            <person name="Goodfellow M."/>
        </authorList>
    </citation>
    <scope>NUCLEOTIDE SEQUENCE</scope>
    <source>
        <strain evidence="3">SL13</strain>
    </source>
</reference>
<gene>
    <name evidence="3" type="ORF">POF50_029870</name>
</gene>
<feature type="domain" description="AB hydrolase-1" evidence="2">
    <location>
        <begin position="31"/>
        <end position="137"/>
    </location>
</feature>
<dbReference type="SUPFAM" id="SSF53474">
    <property type="entry name" value="alpha/beta-Hydrolases"/>
    <property type="match status" value="1"/>
</dbReference>
<proteinExistence type="predicted"/>
<name>A0AA90H954_9ACTN</name>
<dbReference type="Pfam" id="PF00561">
    <property type="entry name" value="Abhydrolase_1"/>
    <property type="match status" value="1"/>
</dbReference>
<dbReference type="RefSeq" id="WP_271312134.1">
    <property type="nucleotide sequence ID" value="NZ_JABXJJ020000046.1"/>
</dbReference>
<dbReference type="InterPro" id="IPR029058">
    <property type="entry name" value="AB_hydrolase_fold"/>
</dbReference>
<dbReference type="GO" id="GO:0016787">
    <property type="term" value="F:hydrolase activity"/>
    <property type="evidence" value="ECO:0007669"/>
    <property type="project" value="UniProtKB-KW"/>
</dbReference>
<dbReference type="InterPro" id="IPR000073">
    <property type="entry name" value="AB_hydrolase_1"/>
</dbReference>
<dbReference type="InterPro" id="IPR000639">
    <property type="entry name" value="Epox_hydrolase-like"/>
</dbReference>
<accession>A0AA90H954</accession>
<evidence type="ECO:0000256" key="1">
    <source>
        <dbReference type="SAM" id="MobiDB-lite"/>
    </source>
</evidence>
<dbReference type="PANTHER" id="PTHR43798">
    <property type="entry name" value="MONOACYLGLYCEROL LIPASE"/>
    <property type="match status" value="1"/>
</dbReference>
<dbReference type="AlphaFoldDB" id="A0AA90H954"/>
<dbReference type="EMBL" id="JABXJJ020000046">
    <property type="protein sequence ID" value="MDI5973501.1"/>
    <property type="molecule type" value="Genomic_DNA"/>
</dbReference>
<evidence type="ECO:0000313" key="3">
    <source>
        <dbReference type="EMBL" id="MDI5973501.1"/>
    </source>
</evidence>
<keyword evidence="3" id="KW-0378">Hydrolase</keyword>
<feature type="region of interest" description="Disordered" evidence="1">
    <location>
        <begin position="271"/>
        <end position="296"/>
    </location>
</feature>
<dbReference type="Gene3D" id="3.40.50.1820">
    <property type="entry name" value="alpha/beta hydrolase"/>
    <property type="match status" value="1"/>
</dbReference>
<dbReference type="InterPro" id="IPR050266">
    <property type="entry name" value="AB_hydrolase_sf"/>
</dbReference>
<sequence>MTRLQRPGLRLYFENHPAQEGGGPRLFDAALLVHGWACASSDWAPLIDRLTPYGRVVTADLRGCGRSGTSDDGYLLADLAGDMAALLDHLGIERALLIGHSAGTEVAATLAARRPDRVTGLVCVDPSYGVGEDGRARIEDVARQLAGPGANDVIADYFARLDDAPGTSPELAAAHRESALHARPDVACAMYRRIAFGPGSFHFRPATDRFLAGLTCPVLAFYRNDERAVAGRAFMTRPDDGLHVYAGAGHWLHQEQPDRFTDDLTAWLTRTAGPHTTTGGPARPRRANGEAGTESP</sequence>
<dbReference type="PRINTS" id="PR00412">
    <property type="entry name" value="EPOXHYDRLASE"/>
</dbReference>
<protein>
    <submittedName>
        <fullName evidence="3">Alpha/beta hydrolase</fullName>
    </submittedName>
</protein>